<dbReference type="SUPFAM" id="SSF81383">
    <property type="entry name" value="F-box domain"/>
    <property type="match status" value="1"/>
</dbReference>
<dbReference type="AlphaFoldDB" id="A0A7I8X8C9"/>
<evidence type="ECO:0000256" key="3">
    <source>
        <dbReference type="PROSITE-ProRule" id="PRU00221"/>
    </source>
</evidence>
<feature type="repeat" description="WD" evidence="3">
    <location>
        <begin position="501"/>
        <end position="542"/>
    </location>
</feature>
<dbReference type="Gene3D" id="2.130.10.10">
    <property type="entry name" value="YVTN repeat-like/Quinoprotein amine dehydrogenase"/>
    <property type="match status" value="2"/>
</dbReference>
<dbReference type="InterPro" id="IPR036322">
    <property type="entry name" value="WD40_repeat_dom_sf"/>
</dbReference>
<evidence type="ECO:0000256" key="1">
    <source>
        <dbReference type="ARBA" id="ARBA00022574"/>
    </source>
</evidence>
<dbReference type="PROSITE" id="PS00678">
    <property type="entry name" value="WD_REPEATS_1"/>
    <property type="match status" value="1"/>
</dbReference>
<evidence type="ECO:0000256" key="4">
    <source>
        <dbReference type="SAM" id="MobiDB-lite"/>
    </source>
</evidence>
<feature type="region of interest" description="Disordered" evidence="4">
    <location>
        <begin position="153"/>
        <end position="190"/>
    </location>
</feature>
<dbReference type="SMART" id="SM00256">
    <property type="entry name" value="FBOX"/>
    <property type="match status" value="1"/>
</dbReference>
<dbReference type="InterPro" id="IPR001810">
    <property type="entry name" value="F-box_dom"/>
</dbReference>
<dbReference type="PANTHER" id="PTHR44019">
    <property type="entry name" value="WD REPEAT-CONTAINING PROTEIN 55"/>
    <property type="match status" value="1"/>
</dbReference>
<feature type="domain" description="F-box" evidence="6">
    <location>
        <begin position="185"/>
        <end position="231"/>
    </location>
</feature>
<dbReference type="Pfam" id="PF00400">
    <property type="entry name" value="WD40"/>
    <property type="match status" value="3"/>
</dbReference>
<proteinExistence type="predicted"/>
<dbReference type="InterPro" id="IPR001680">
    <property type="entry name" value="WD40_rpt"/>
</dbReference>
<dbReference type="InterPro" id="IPR019775">
    <property type="entry name" value="WD40_repeat_CS"/>
</dbReference>
<dbReference type="EMBL" id="CAJFCV020000005">
    <property type="protein sequence ID" value="CAG9125737.1"/>
    <property type="molecule type" value="Genomic_DNA"/>
</dbReference>
<dbReference type="OrthoDB" id="371245at2759"/>
<evidence type="ECO:0000256" key="2">
    <source>
        <dbReference type="ARBA" id="ARBA00022737"/>
    </source>
</evidence>
<dbReference type="PROSITE" id="PS50294">
    <property type="entry name" value="WD_REPEATS_REGION"/>
    <property type="match status" value="1"/>
</dbReference>
<keyword evidence="5" id="KW-0732">Signal</keyword>
<feature type="signal peptide" evidence="5">
    <location>
        <begin position="1"/>
        <end position="17"/>
    </location>
</feature>
<dbReference type="Gene3D" id="1.20.1280.50">
    <property type="match status" value="1"/>
</dbReference>
<dbReference type="EMBL" id="CAJFDI010000005">
    <property type="protein sequence ID" value="CAD5232774.1"/>
    <property type="molecule type" value="Genomic_DNA"/>
</dbReference>
<protein>
    <submittedName>
        <fullName evidence="7">(pine wood nematode) hypothetical protein</fullName>
    </submittedName>
</protein>
<gene>
    <name evidence="7" type="ORF">BXYJ_LOCUS12865</name>
</gene>
<dbReference type="SMR" id="A0A7I8X8C9"/>
<dbReference type="InterPro" id="IPR036047">
    <property type="entry name" value="F-box-like_dom_sf"/>
</dbReference>
<accession>A0A7I8X8C9</accession>
<dbReference type="InterPro" id="IPR050505">
    <property type="entry name" value="WDR55/POC1"/>
</dbReference>
<feature type="repeat" description="WD" evidence="3">
    <location>
        <begin position="601"/>
        <end position="627"/>
    </location>
</feature>
<dbReference type="PROSITE" id="PS50181">
    <property type="entry name" value="FBOX"/>
    <property type="match status" value="1"/>
</dbReference>
<dbReference type="Pfam" id="PF12937">
    <property type="entry name" value="F-box-like"/>
    <property type="match status" value="1"/>
</dbReference>
<dbReference type="InterPro" id="IPR015943">
    <property type="entry name" value="WD40/YVTN_repeat-like_dom_sf"/>
</dbReference>
<dbReference type="PANTHER" id="PTHR44019:SF8">
    <property type="entry name" value="POC1 CENTRIOLAR PROTEIN HOMOLOG"/>
    <property type="match status" value="1"/>
</dbReference>
<sequence length="674" mass="76816">MRLTLFLFLLLIPASNAMPFLAARAAMQTDEAIGDSTAKPLIDNDQKRLNESVVQDLKQLVSDAGGFMHSTASKIWSLVTFTGRESFHINTASIDPNLMKPVNSPSANETGGHEGISRPDSYNQWLIVNAPLAVCFSIYSIFTDLQIMERRRLRSHPQQQSRRNRRPARRNSSLDHFPISEPTPSTPIPNFPNETIGHLMLYLDAQSLRACSEVSRLWRQLSESERVWRAKSEEEGCDWYELSKLVRQFRPLSFYDNKLTRRTYRLPMYAGFPSAPLAYPLQSYGCVHDRAILKCAYMAKMRTVGNWVKRRPRSVNTLDCPQSDYLVDWDEHGRVMAFVGSDHRITIFSMLKSEVEVTFYFHQSQVVNICVAGDAKMIMSADREANVVFWNVHNGLQFAQIKSTHGQADALKLWCDEEGEKYLGILFNSDTRYVTLWNPLTKQQAHTRLPQVVEIANNNRNPDEEHDDEVEFDGQRAIISTGNSVFVLSVDNNKVLVTHVLSFHQKNIFAMVYCPQRKLLVTSDDNNIVCVWNINTGRLDRHLAPHGPGMVLTIALNKKGDILATSGSDRCLCIYSTETLERINVFTGRDVGIIDEIRFIDNRLMLTSSTDGRVKLWDYRAGRHIQDLMDLSAAPRRMRIGRMFASETNFCCIIGEKRGLQANKVIMMDFFDAI</sequence>
<keyword evidence="8" id="KW-1185">Reference proteome</keyword>
<dbReference type="PROSITE" id="PS50082">
    <property type="entry name" value="WD_REPEATS_2"/>
    <property type="match status" value="2"/>
</dbReference>
<organism evidence="7 8">
    <name type="scientific">Bursaphelenchus xylophilus</name>
    <name type="common">Pinewood nematode worm</name>
    <name type="synonym">Aphelenchoides xylophilus</name>
    <dbReference type="NCBI Taxonomy" id="6326"/>
    <lineage>
        <taxon>Eukaryota</taxon>
        <taxon>Metazoa</taxon>
        <taxon>Ecdysozoa</taxon>
        <taxon>Nematoda</taxon>
        <taxon>Chromadorea</taxon>
        <taxon>Rhabditida</taxon>
        <taxon>Tylenchina</taxon>
        <taxon>Tylenchomorpha</taxon>
        <taxon>Aphelenchoidea</taxon>
        <taxon>Aphelenchoididae</taxon>
        <taxon>Bursaphelenchus</taxon>
    </lineage>
</organism>
<evidence type="ECO:0000313" key="8">
    <source>
        <dbReference type="Proteomes" id="UP000659654"/>
    </source>
</evidence>
<comment type="caution">
    <text evidence="7">The sequence shown here is derived from an EMBL/GenBank/DDBJ whole genome shotgun (WGS) entry which is preliminary data.</text>
</comment>
<reference evidence="7" key="1">
    <citation type="submission" date="2020-09" db="EMBL/GenBank/DDBJ databases">
        <authorList>
            <person name="Kikuchi T."/>
        </authorList>
    </citation>
    <scope>NUCLEOTIDE SEQUENCE</scope>
    <source>
        <strain evidence="7">Ka4C1</strain>
    </source>
</reference>
<dbReference type="Proteomes" id="UP000582659">
    <property type="component" value="Unassembled WGS sequence"/>
</dbReference>
<dbReference type="SUPFAM" id="SSF50978">
    <property type="entry name" value="WD40 repeat-like"/>
    <property type="match status" value="1"/>
</dbReference>
<dbReference type="Proteomes" id="UP000659654">
    <property type="component" value="Unassembled WGS sequence"/>
</dbReference>
<evidence type="ECO:0000313" key="7">
    <source>
        <dbReference type="EMBL" id="CAD5232774.1"/>
    </source>
</evidence>
<keyword evidence="1 3" id="KW-0853">WD repeat</keyword>
<feature type="chain" id="PRO_5035412559" evidence="5">
    <location>
        <begin position="18"/>
        <end position="674"/>
    </location>
</feature>
<evidence type="ECO:0000256" key="5">
    <source>
        <dbReference type="SAM" id="SignalP"/>
    </source>
</evidence>
<keyword evidence="2" id="KW-0677">Repeat</keyword>
<dbReference type="SMART" id="SM00320">
    <property type="entry name" value="WD40"/>
    <property type="match status" value="5"/>
</dbReference>
<name>A0A7I8X8C9_BURXY</name>
<evidence type="ECO:0000259" key="6">
    <source>
        <dbReference type="PROSITE" id="PS50181"/>
    </source>
</evidence>